<evidence type="ECO:0000313" key="3">
    <source>
        <dbReference type="Proteomes" id="UP000264208"/>
    </source>
</evidence>
<gene>
    <name evidence="2" type="ORF">MMKA1_08300</name>
</gene>
<evidence type="ECO:0000313" key="2">
    <source>
        <dbReference type="EMBL" id="BAP60947.1"/>
    </source>
</evidence>
<dbReference type="EMBL" id="AP011526">
    <property type="protein sequence ID" value="BAP60947.1"/>
    <property type="molecule type" value="Genomic_DNA"/>
</dbReference>
<dbReference type="SUPFAM" id="SSF46785">
    <property type="entry name" value="Winged helix' DNA-binding domain"/>
    <property type="match status" value="1"/>
</dbReference>
<organism evidence="2 3">
    <name type="scientific">Methanococcus maripaludis KA1</name>
    <dbReference type="NCBI Taxonomy" id="637914"/>
    <lineage>
        <taxon>Archaea</taxon>
        <taxon>Methanobacteriati</taxon>
        <taxon>Methanobacteriota</taxon>
        <taxon>Methanomada group</taxon>
        <taxon>Methanococci</taxon>
        <taxon>Methanococcales</taxon>
        <taxon>Methanococcaceae</taxon>
        <taxon>Methanococcus</taxon>
    </lineage>
</organism>
<dbReference type="InterPro" id="IPR036390">
    <property type="entry name" value="WH_DNA-bd_sf"/>
</dbReference>
<name>A0A2Z5PQP0_METMI</name>
<dbReference type="Gene3D" id="3.40.50.10770">
    <property type="entry name" value="Hypothetical protein VC1899 like domain (Restriction endonuclease-like)"/>
    <property type="match status" value="1"/>
</dbReference>
<dbReference type="InterPro" id="IPR046260">
    <property type="entry name" value="HFX_2341-like_N"/>
</dbReference>
<dbReference type="Gene3D" id="1.10.10.10">
    <property type="entry name" value="Winged helix-like DNA-binding domain superfamily/Winged helix DNA-binding domain"/>
    <property type="match status" value="1"/>
</dbReference>
<feature type="domain" description="HFX-2341-like N-terminal" evidence="1">
    <location>
        <begin position="16"/>
        <end position="126"/>
    </location>
</feature>
<dbReference type="KEGG" id="mmak:MMKA1_08300"/>
<dbReference type="NCBIfam" id="TIGR01884">
    <property type="entry name" value="cas_HTH"/>
    <property type="match status" value="1"/>
</dbReference>
<dbReference type="Proteomes" id="UP000264208">
    <property type="component" value="Chromosome"/>
</dbReference>
<dbReference type="AlphaFoldDB" id="A0A2Z5PQP0"/>
<dbReference type="Pfam" id="PF19810">
    <property type="entry name" value="HFX_2341_N"/>
    <property type="match status" value="1"/>
</dbReference>
<proteinExistence type="predicted"/>
<evidence type="ECO:0000259" key="1">
    <source>
        <dbReference type="Pfam" id="PF19810"/>
    </source>
</evidence>
<dbReference type="InterPro" id="IPR010163">
    <property type="entry name" value="Csa3"/>
</dbReference>
<dbReference type="InterPro" id="IPR036388">
    <property type="entry name" value="WH-like_DNA-bd_sf"/>
</dbReference>
<reference evidence="2 3" key="1">
    <citation type="submission" date="2009-06" db="EMBL/GenBank/DDBJ databases">
        <title>Molecular Evidence for Microbiologically Influenced Corrosion from genome of Methanogen.</title>
        <authorList>
            <person name="Ito N."/>
            <person name="Tsurumaru H."/>
            <person name="Shimizu A."/>
            <person name="Harada T."/>
            <person name="Hosoyama A."/>
            <person name="Horikawa H."/>
            <person name="Wakai S."/>
            <person name="Sasaki K."/>
            <person name="Nishijima K."/>
            <person name="Ataku H."/>
            <person name="Yamazaki J."/>
            <person name="Mise M."/>
            <person name="Yamazaki S."/>
            <person name="Tanikawa S."/>
            <person name="Harayama S."/>
            <person name="Fujita N."/>
        </authorList>
    </citation>
    <scope>NUCLEOTIDE SEQUENCE [LARGE SCALE GENOMIC DNA]</scope>
    <source>
        <strain evidence="3">KA1 ( NBRC 102054)</strain>
    </source>
</reference>
<accession>A0A2Z5PQP0</accession>
<dbReference type="Pfam" id="PF13412">
    <property type="entry name" value="HTH_24"/>
    <property type="match status" value="1"/>
</dbReference>
<sequence>MHTILTMVKILLATLYSFEPIIAASTKIGADRLILLVDYKPDKTQQKSIDLINDSLGSVLKIDTFNTDVYDIVEVSKETVEIIDSLSDTDEIYVDITAGRKTKALGLLFGAYARISRIKRIMYVKEENKQLVYLPKLSYQITPAQYKIIEYINKNKISSMAEFSENVGVSKAMLYKHVKELKDMDILEETPEGLKLTDYGRIVIL</sequence>
<protein>
    <recommendedName>
        <fullName evidence="1">HFX-2341-like N-terminal domain-containing protein</fullName>
    </recommendedName>
</protein>